<dbReference type="InterPro" id="IPR001579">
    <property type="entry name" value="Glyco_hydro_18_chit_AS"/>
</dbReference>
<dbReference type="PROSITE" id="PS01095">
    <property type="entry name" value="GH18_1"/>
    <property type="match status" value="1"/>
</dbReference>
<evidence type="ECO:0000259" key="6">
    <source>
        <dbReference type="PROSITE" id="PS51910"/>
    </source>
</evidence>
<evidence type="ECO:0000256" key="4">
    <source>
        <dbReference type="RuleBase" id="RU000489"/>
    </source>
</evidence>
<keyword evidence="2 4" id="KW-0378">Hydrolase</keyword>
<evidence type="ECO:0000256" key="3">
    <source>
        <dbReference type="ARBA" id="ARBA00023295"/>
    </source>
</evidence>
<evidence type="ECO:0000256" key="2">
    <source>
        <dbReference type="ARBA" id="ARBA00022801"/>
    </source>
</evidence>
<dbReference type="InterPro" id="IPR001223">
    <property type="entry name" value="Glyco_hydro18_cat"/>
</dbReference>
<comment type="similarity">
    <text evidence="5">Belongs to the glycosyl hydrolase 18 family.</text>
</comment>
<evidence type="ECO:0000313" key="8">
    <source>
        <dbReference type="Proteomes" id="UP001064933"/>
    </source>
</evidence>
<keyword evidence="3 4" id="KW-0326">Glycosidase</keyword>
<dbReference type="Proteomes" id="UP001064933">
    <property type="component" value="Chromosome"/>
</dbReference>
<dbReference type="InterPro" id="IPR050542">
    <property type="entry name" value="Glycosyl_Hydrlase18_Chitinase"/>
</dbReference>
<reference evidence="7" key="1">
    <citation type="submission" date="2022-10" db="EMBL/GenBank/DDBJ databases">
        <title>Characterization and whole genome sequencing of a new Roseateles species, isolated from fresh water.</title>
        <authorList>
            <person name="Guliayeva D.Y."/>
            <person name="Akhremchuk A.E."/>
            <person name="Sikolenko M.A."/>
            <person name="Valentovich L.N."/>
            <person name="Sidarenka A.V."/>
        </authorList>
    </citation>
    <scope>NUCLEOTIDE SEQUENCE</scope>
    <source>
        <strain evidence="7">BIM B-1768</strain>
    </source>
</reference>
<feature type="domain" description="GH18" evidence="6">
    <location>
        <begin position="1"/>
        <end position="312"/>
    </location>
</feature>
<protein>
    <recommendedName>
        <fullName evidence="1">chitinase</fullName>
        <ecNumber evidence="1">3.2.1.14</ecNumber>
    </recommendedName>
</protein>
<dbReference type="PROSITE" id="PS51910">
    <property type="entry name" value="GH18_2"/>
    <property type="match status" value="1"/>
</dbReference>
<dbReference type="EMBL" id="CP104562">
    <property type="protein sequence ID" value="UXH80887.1"/>
    <property type="molecule type" value="Genomic_DNA"/>
</dbReference>
<dbReference type="CDD" id="cd02871">
    <property type="entry name" value="GH18_chitinase_D-like"/>
    <property type="match status" value="1"/>
</dbReference>
<organism evidence="7 8">
    <name type="scientific">Roseateles amylovorans</name>
    <dbReference type="NCBI Taxonomy" id="2978473"/>
    <lineage>
        <taxon>Bacteria</taxon>
        <taxon>Pseudomonadati</taxon>
        <taxon>Pseudomonadota</taxon>
        <taxon>Betaproteobacteria</taxon>
        <taxon>Burkholderiales</taxon>
        <taxon>Sphaerotilaceae</taxon>
        <taxon>Roseateles</taxon>
    </lineage>
</organism>
<dbReference type="PANTHER" id="PTHR45708">
    <property type="entry name" value="ENDOCHITINASE"/>
    <property type="match status" value="1"/>
</dbReference>
<dbReference type="EC" id="3.2.1.14" evidence="1"/>
<dbReference type="SMART" id="SM00636">
    <property type="entry name" value="Glyco_18"/>
    <property type="match status" value="1"/>
</dbReference>
<evidence type="ECO:0000256" key="5">
    <source>
        <dbReference type="RuleBase" id="RU004453"/>
    </source>
</evidence>
<dbReference type="SUPFAM" id="SSF51445">
    <property type="entry name" value="(Trans)glycosidases"/>
    <property type="match status" value="1"/>
</dbReference>
<proteinExistence type="inferred from homology"/>
<sequence>MGYWHNFTNPAGPTFPISQVPADYDVIVVAFADDAGNGNVAFNLDPSAGGEATFIADVAAARAKGKKVVLSLGGQNGTVTLNNATQVTNFVNSLEAILRRYGFDGIDIDLESGAGVTSGAPVQTNLVTAVKQLKARVGSGFYLSMAPEHPYVQGGFVAYGGIWGAYLPIIDGLRDELTVLHVQYYNNGAVYTPYATQGLAEGSTDMLVAASRMLIEGFTTNNGTGPYVFRGLRPDQVAFGLPSGPSSANSGLASVATITSALNCLTRLTQCGAIKPAKAYPTLRGVMTWSINWDRKDGLAFSRGVRASLNTLP</sequence>
<name>A0ABY6BBB4_9BURK</name>
<dbReference type="Pfam" id="PF00704">
    <property type="entry name" value="Glyco_hydro_18"/>
    <property type="match status" value="1"/>
</dbReference>
<dbReference type="InterPro" id="IPR017853">
    <property type="entry name" value="GH"/>
</dbReference>
<dbReference type="PANTHER" id="PTHR45708:SF49">
    <property type="entry name" value="ENDOCHITINASE"/>
    <property type="match status" value="1"/>
</dbReference>
<accession>A0ABY6BBB4</accession>
<keyword evidence="8" id="KW-1185">Reference proteome</keyword>
<dbReference type="Gene3D" id="3.20.20.80">
    <property type="entry name" value="Glycosidases"/>
    <property type="match status" value="1"/>
</dbReference>
<dbReference type="InterPro" id="IPR011583">
    <property type="entry name" value="Chitinase_II/V-like_cat"/>
</dbReference>
<gene>
    <name evidence="7" type="ORF">N4261_13195</name>
</gene>
<evidence type="ECO:0000313" key="7">
    <source>
        <dbReference type="EMBL" id="UXH80887.1"/>
    </source>
</evidence>
<evidence type="ECO:0000256" key="1">
    <source>
        <dbReference type="ARBA" id="ARBA00012729"/>
    </source>
</evidence>